<name>I0WG20_RHOOP</name>
<dbReference type="AlphaFoldDB" id="I0WG20"/>
<feature type="compositionally biased region" description="Basic and acidic residues" evidence="1">
    <location>
        <begin position="151"/>
        <end position="161"/>
    </location>
</feature>
<organism evidence="2 3">
    <name type="scientific">Rhodococcus opacus RKJ300 = JCM 13270</name>
    <dbReference type="NCBI Taxonomy" id="1165867"/>
    <lineage>
        <taxon>Bacteria</taxon>
        <taxon>Bacillati</taxon>
        <taxon>Actinomycetota</taxon>
        <taxon>Actinomycetes</taxon>
        <taxon>Mycobacteriales</taxon>
        <taxon>Nocardiaceae</taxon>
        <taxon>Rhodococcus</taxon>
    </lineage>
</organism>
<accession>I0WG20</accession>
<protein>
    <submittedName>
        <fullName evidence="2">Uncharacterized protein</fullName>
    </submittedName>
</protein>
<dbReference type="PATRIC" id="fig|1165867.3.peg.5750"/>
<feature type="region of interest" description="Disordered" evidence="1">
    <location>
        <begin position="144"/>
        <end position="197"/>
    </location>
</feature>
<dbReference type="EMBL" id="AJJH01000157">
    <property type="protein sequence ID" value="EID75336.1"/>
    <property type="molecule type" value="Genomic_DNA"/>
</dbReference>
<sequence length="704" mass="76740">MSANQHIEYATVTTGLRAPRVAVVFPAQANWDYFARAAMYAASNTWGGAGFVLVPATDGNIDPRVRDAVIAYDPDYVVSYSYTVGDLDKLTPGTIEQMLDEQNIDDQDSRSRLRDDLRSTNVDDDVLARTRDAVVAACSSYRMDNGSEPAGSDHRWHEREPTLSAPGPTGPGSHLGALTPIDKIRRPSDPTPVSVSPALTGDIGVAAVMRLGLLGTPTAEGPTLDNTQRSEVQRWLLGYPTRFQSTTPQVVLDPEYGTAHGLPSAWDATTPGLASVTSVSSRRNRKLCVIGSAANDFALAMIWDRLYGNGLWIPDSWIGGEDRAHILQLLRDTLTPFYAREERAWAVTSVSHDTDAVAKFRDDVIDAPSTFMVSDPKAADPANDLPVIGLDDDLQFPDRGKLHFGIDEQFSSTTTMPVLRDTDGSTTLAATPPLPIVQHELLRTVPDLSWQVDIDVPDTPIPPSRHIPAHVILHPDESPHNTWMRVGRAGLSYEALAYGFVPAGASADFRLAKPRIRKPGMRTWAHARAALMGRAATTSPAGRHGDVLQTMFGSRTRLLEAVSGDLLPVFRSFVPQSKTSKGQFPNNEGCVVRGTVYLNFPGIVSISGVSTESARSQCDQLLAENILSRGLLLDCSACGNVDFVVIDRLRQNNQCLRCGQPNNLSQSRWKMPADEPQWFYDLHPVATALMDQNGDVPILLAQHL</sequence>
<evidence type="ECO:0000313" key="2">
    <source>
        <dbReference type="EMBL" id="EID75336.1"/>
    </source>
</evidence>
<proteinExistence type="predicted"/>
<comment type="caution">
    <text evidence="2">The sequence shown here is derived from an EMBL/GenBank/DDBJ whole genome shotgun (WGS) entry which is preliminary data.</text>
</comment>
<evidence type="ECO:0000256" key="1">
    <source>
        <dbReference type="SAM" id="MobiDB-lite"/>
    </source>
</evidence>
<reference evidence="2 3" key="1">
    <citation type="journal article" date="2012" name="J. Bacteriol.">
        <title>Draft genome sequence of the nitrophenol-degrading actinomycete Rhodococcus imtechensis RKJ300.</title>
        <authorList>
            <person name="Vikram S."/>
            <person name="Kumar S."/>
            <person name="Subramanian S."/>
            <person name="Raghava G.P."/>
        </authorList>
    </citation>
    <scope>NUCLEOTIDE SEQUENCE [LARGE SCALE GENOMIC DNA]</scope>
    <source>
        <strain evidence="2 3">RKJ300</strain>
    </source>
</reference>
<evidence type="ECO:0000313" key="3">
    <source>
        <dbReference type="Proteomes" id="UP000006447"/>
    </source>
</evidence>
<dbReference type="Proteomes" id="UP000006447">
    <property type="component" value="Unassembled WGS sequence"/>
</dbReference>
<gene>
    <name evidence="2" type="ORF">W59_28091</name>
</gene>